<comment type="caution">
    <text evidence="5">The sequence shown here is derived from an EMBL/GenBank/DDBJ whole genome shotgun (WGS) entry which is preliminary data.</text>
</comment>
<dbReference type="Gene3D" id="1.20.120.530">
    <property type="entry name" value="GntR ligand-binding domain-like"/>
    <property type="match status" value="1"/>
</dbReference>
<organism evidence="5 6">
    <name type="scientific">Pelosinus fermentans B4</name>
    <dbReference type="NCBI Taxonomy" id="1149862"/>
    <lineage>
        <taxon>Bacteria</taxon>
        <taxon>Bacillati</taxon>
        <taxon>Bacillota</taxon>
        <taxon>Negativicutes</taxon>
        <taxon>Selenomonadales</taxon>
        <taxon>Sporomusaceae</taxon>
        <taxon>Pelosinus</taxon>
    </lineage>
</organism>
<dbReference type="SUPFAM" id="SSF46785">
    <property type="entry name" value="Winged helix' DNA-binding domain"/>
    <property type="match status" value="1"/>
</dbReference>
<dbReference type="SUPFAM" id="SSF48008">
    <property type="entry name" value="GntR ligand-binding domain-like"/>
    <property type="match status" value="1"/>
</dbReference>
<dbReference type="OrthoDB" id="389878at2"/>
<dbReference type="Proteomes" id="UP000004324">
    <property type="component" value="Unassembled WGS sequence"/>
</dbReference>
<dbReference type="RefSeq" id="WP_007931511.1">
    <property type="nucleotide sequence ID" value="NZ_AKVJ01000010.1"/>
</dbReference>
<dbReference type="AlphaFoldDB" id="I9B4I9"/>
<dbReference type="CDD" id="cd07377">
    <property type="entry name" value="WHTH_GntR"/>
    <property type="match status" value="1"/>
</dbReference>
<dbReference type="GO" id="GO:0003677">
    <property type="term" value="F:DNA binding"/>
    <property type="evidence" value="ECO:0007669"/>
    <property type="project" value="UniProtKB-KW"/>
</dbReference>
<evidence type="ECO:0000256" key="1">
    <source>
        <dbReference type="ARBA" id="ARBA00023015"/>
    </source>
</evidence>
<evidence type="ECO:0000256" key="3">
    <source>
        <dbReference type="ARBA" id="ARBA00023163"/>
    </source>
</evidence>
<evidence type="ECO:0000313" key="6">
    <source>
        <dbReference type="Proteomes" id="UP000004324"/>
    </source>
</evidence>
<dbReference type="InterPro" id="IPR036390">
    <property type="entry name" value="WH_DNA-bd_sf"/>
</dbReference>
<dbReference type="SMART" id="SM00345">
    <property type="entry name" value="HTH_GNTR"/>
    <property type="match status" value="1"/>
</dbReference>
<sequence>MEVSIIEKNPRESTREYVYRFLKFNIMELKLIPGSALSEKDIAQLLNVSRTPVREAFIQLSQEYLLDILPQKGTYVSLIDIENVEESKFLRETIEKAVMAMACVDFPSDKLFELQSNIALQELCFKEKNYLRFYELDEEMHKIIFVGCKKARIWSMIQQMNTHYNRVRILNIAGGYDALPVLKQHKEILLAIKEKDGELGMKTIDLHLNKVKFDIEDLRRDYKDYFKQ</sequence>
<name>I9B4I9_9FIRM</name>
<keyword evidence="3" id="KW-0804">Transcription</keyword>
<dbReference type="InterPro" id="IPR008920">
    <property type="entry name" value="TF_FadR/GntR_C"/>
</dbReference>
<protein>
    <submittedName>
        <fullName evidence="5">Regulatory protein GntR HTH</fullName>
    </submittedName>
</protein>
<dbReference type="Gene3D" id="1.10.10.10">
    <property type="entry name" value="Winged helix-like DNA-binding domain superfamily/Winged helix DNA-binding domain"/>
    <property type="match status" value="1"/>
</dbReference>
<dbReference type="PATRIC" id="fig|1149862.3.peg.775"/>
<dbReference type="EMBL" id="AKVJ01000010">
    <property type="protein sequence ID" value="EIW20057.1"/>
    <property type="molecule type" value="Genomic_DNA"/>
</dbReference>
<reference evidence="5 6" key="1">
    <citation type="journal article" date="2012" name="J. Bacteriol.">
        <title>Draft Genome Sequences for Two Metal-Reducing Pelosinus fermentans Strains Isolated from a Cr(VI)-Contaminated Site and for Type Strain R7.</title>
        <authorList>
            <person name="Brown S.D."/>
            <person name="Podar M."/>
            <person name="Klingeman D.M."/>
            <person name="Johnson C.M."/>
            <person name="Yang Z.K."/>
            <person name="Utturkar S.M."/>
            <person name="Land M.L."/>
            <person name="Mosher J.J."/>
            <person name="Hurt R.A.Jr."/>
            <person name="Phelps T.J."/>
            <person name="Palumbo A.V."/>
            <person name="Arkin A.P."/>
            <person name="Hazen T.C."/>
            <person name="Elias D.A."/>
        </authorList>
    </citation>
    <scope>NUCLEOTIDE SEQUENCE [LARGE SCALE GENOMIC DNA]</scope>
    <source>
        <strain evidence="5 6">B4</strain>
    </source>
</reference>
<dbReference type="Pfam" id="PF07729">
    <property type="entry name" value="FCD"/>
    <property type="match status" value="1"/>
</dbReference>
<evidence type="ECO:0000313" key="5">
    <source>
        <dbReference type="EMBL" id="EIW20057.1"/>
    </source>
</evidence>
<keyword evidence="2" id="KW-0238">DNA-binding</keyword>
<dbReference type="Pfam" id="PF00392">
    <property type="entry name" value="GntR"/>
    <property type="match status" value="1"/>
</dbReference>
<dbReference type="InterPro" id="IPR036388">
    <property type="entry name" value="WH-like_DNA-bd_sf"/>
</dbReference>
<keyword evidence="1" id="KW-0805">Transcription regulation</keyword>
<dbReference type="InterPro" id="IPR000524">
    <property type="entry name" value="Tscrpt_reg_HTH_GntR"/>
</dbReference>
<feature type="domain" description="HTH gntR-type" evidence="4">
    <location>
        <begin position="12"/>
        <end position="79"/>
    </location>
</feature>
<evidence type="ECO:0000256" key="2">
    <source>
        <dbReference type="ARBA" id="ARBA00023125"/>
    </source>
</evidence>
<dbReference type="GO" id="GO:0003700">
    <property type="term" value="F:DNA-binding transcription factor activity"/>
    <property type="evidence" value="ECO:0007669"/>
    <property type="project" value="InterPro"/>
</dbReference>
<proteinExistence type="predicted"/>
<accession>I9B4I9</accession>
<dbReference type="InterPro" id="IPR011711">
    <property type="entry name" value="GntR_C"/>
</dbReference>
<gene>
    <name evidence="5" type="ORF">FB4_2489</name>
</gene>
<keyword evidence="6" id="KW-1185">Reference proteome</keyword>
<evidence type="ECO:0000259" key="4">
    <source>
        <dbReference type="PROSITE" id="PS50949"/>
    </source>
</evidence>
<dbReference type="PANTHER" id="PTHR43537">
    <property type="entry name" value="TRANSCRIPTIONAL REGULATOR, GNTR FAMILY"/>
    <property type="match status" value="1"/>
</dbReference>
<dbReference type="PANTHER" id="PTHR43537:SF6">
    <property type="entry name" value="HTH-TYPE TRANSCRIPTIONAL REPRESSOR RSPR"/>
    <property type="match status" value="1"/>
</dbReference>
<dbReference type="PROSITE" id="PS50949">
    <property type="entry name" value="HTH_GNTR"/>
    <property type="match status" value="1"/>
</dbReference>